<dbReference type="Pfam" id="PF12297">
    <property type="entry name" value="EVC2_like"/>
    <property type="match status" value="1"/>
</dbReference>
<evidence type="ECO:0000313" key="12">
    <source>
        <dbReference type="EMBL" id="CAL1606895.1"/>
    </source>
</evidence>
<evidence type="ECO:0000256" key="2">
    <source>
        <dbReference type="ARBA" id="ARBA00004162"/>
    </source>
</evidence>
<keyword evidence="4" id="KW-0963">Cytoplasm</keyword>
<dbReference type="PANTHER" id="PTHR16795:SF14">
    <property type="entry name" value="LIMBIN"/>
    <property type="match status" value="1"/>
</dbReference>
<evidence type="ECO:0000256" key="11">
    <source>
        <dbReference type="SAM" id="Phobius"/>
    </source>
</evidence>
<accession>A0AAV2M0V5</accession>
<proteinExistence type="predicted"/>
<feature type="region of interest" description="Disordered" evidence="10">
    <location>
        <begin position="616"/>
        <end position="643"/>
    </location>
</feature>
<dbReference type="GO" id="GO:0060170">
    <property type="term" value="C:ciliary membrane"/>
    <property type="evidence" value="ECO:0007669"/>
    <property type="project" value="TreeGrafter"/>
</dbReference>
<keyword evidence="8" id="KW-0206">Cytoskeleton</keyword>
<dbReference type="EMBL" id="OZ035827">
    <property type="protein sequence ID" value="CAL1606895.1"/>
    <property type="molecule type" value="Genomic_DNA"/>
</dbReference>
<dbReference type="Proteomes" id="UP001497482">
    <property type="component" value="Chromosome 5"/>
</dbReference>
<evidence type="ECO:0000256" key="4">
    <source>
        <dbReference type="ARBA" id="ARBA00022490"/>
    </source>
</evidence>
<keyword evidence="7 11" id="KW-0472">Membrane</keyword>
<dbReference type="PANTHER" id="PTHR16795">
    <property type="entry name" value="LIMBIN/ELLIS-VAN CREVELD PROTEIN"/>
    <property type="match status" value="1"/>
</dbReference>
<organism evidence="12 13">
    <name type="scientific">Knipowitschia caucasica</name>
    <name type="common">Caucasian dwarf goby</name>
    <name type="synonym">Pomatoschistus caucasicus</name>
    <dbReference type="NCBI Taxonomy" id="637954"/>
    <lineage>
        <taxon>Eukaryota</taxon>
        <taxon>Metazoa</taxon>
        <taxon>Chordata</taxon>
        <taxon>Craniata</taxon>
        <taxon>Vertebrata</taxon>
        <taxon>Euteleostomi</taxon>
        <taxon>Actinopterygii</taxon>
        <taxon>Neopterygii</taxon>
        <taxon>Teleostei</taxon>
        <taxon>Neoteleostei</taxon>
        <taxon>Acanthomorphata</taxon>
        <taxon>Gobiaria</taxon>
        <taxon>Gobiiformes</taxon>
        <taxon>Gobioidei</taxon>
        <taxon>Gobiidae</taxon>
        <taxon>Gobiinae</taxon>
        <taxon>Knipowitschia</taxon>
    </lineage>
</organism>
<dbReference type="AlphaFoldDB" id="A0AAV2M0V5"/>
<keyword evidence="9" id="KW-0966">Cell projection</keyword>
<dbReference type="GO" id="GO:0098797">
    <property type="term" value="C:plasma membrane protein complex"/>
    <property type="evidence" value="ECO:0007669"/>
    <property type="project" value="TreeGrafter"/>
</dbReference>
<reference evidence="12 13" key="1">
    <citation type="submission" date="2024-04" db="EMBL/GenBank/DDBJ databases">
        <authorList>
            <person name="Waldvogel A.-M."/>
            <person name="Schoenle A."/>
        </authorList>
    </citation>
    <scope>NUCLEOTIDE SEQUENCE [LARGE SCALE GENOMIC DNA]</scope>
</reference>
<comment type="subcellular location">
    <subcellularLocation>
        <location evidence="2">Cell membrane</location>
        <topology evidence="2">Single-pass membrane protein</topology>
    </subcellularLocation>
    <subcellularLocation>
        <location evidence="1">Cytoplasm</location>
        <location evidence="1">Cytoskeleton</location>
        <location evidence="1">Cilium basal body</location>
    </subcellularLocation>
</comment>
<dbReference type="InterPro" id="IPR022076">
    <property type="entry name" value="Limbin"/>
</dbReference>
<evidence type="ECO:0000256" key="7">
    <source>
        <dbReference type="ARBA" id="ARBA00023136"/>
    </source>
</evidence>
<keyword evidence="13" id="KW-1185">Reference proteome</keyword>
<evidence type="ECO:0000256" key="1">
    <source>
        <dbReference type="ARBA" id="ARBA00004120"/>
    </source>
</evidence>
<evidence type="ECO:0000256" key="10">
    <source>
        <dbReference type="SAM" id="MobiDB-lite"/>
    </source>
</evidence>
<evidence type="ECO:0000313" key="13">
    <source>
        <dbReference type="Proteomes" id="UP001497482"/>
    </source>
</evidence>
<dbReference type="InterPro" id="IPR026501">
    <property type="entry name" value="Limbin/EVC"/>
</dbReference>
<evidence type="ECO:0000256" key="8">
    <source>
        <dbReference type="ARBA" id="ARBA00023212"/>
    </source>
</evidence>
<feature type="transmembrane region" description="Helical" evidence="11">
    <location>
        <begin position="127"/>
        <end position="150"/>
    </location>
</feature>
<evidence type="ECO:0000256" key="6">
    <source>
        <dbReference type="ARBA" id="ARBA00022989"/>
    </source>
</evidence>
<keyword evidence="5 11" id="KW-0812">Transmembrane</keyword>
<sequence>MSIGSEPSQLGLLIQHHGGALNTNLTHLSVRDSIRGITTVESPDRKLEPGYQIFLVKSLCAGSQVTLNYTAHVTNPAHFANSTHILELPAFLTFSNASQNDVNMFGPIAASLTVRVRFVVRTFPNHTLGLAAFVGAFLISFLSMVLWFVAMKRIDPSSALGICHKPGRPMLPDQEMGDSCMSLKEGDKIMEEPANQALESMDTPARLLSAWQLEEAMLQIHKDLVVVLMSPDRSEEKLVQIHHQMTALGEVQDKDAPLCLDALLSQWASLCYLLVSLHFKEVQSRSKVLKTWEGILCLQSLFIPKLRGRHKMTDIIRTHWESLAAAEKQFDTDLHETPASSLTPFLEHQSECKMGLILQEALYKREQLMSLLTRRGEESLSRTRRREDRREHEELKIVKQLCACEAEFTAALVKLLQVPHSVLMEMLRLLLPTATDSELVCVFEALCPQDSIAQAQNCTVYKDPLNDPQHEPPHEPPLQTIPHHRLDLNNPRHKDTVHDPVHNDSLQTPVHRDPLCKDSLRDPVHPCWSDILEKLRVDVIGDVHAEQTEQRENMLQKIEKRRQNLLLKLLPSAYATSPSTASDVLVQCHKTGAKPETDTVTRPKTELETRTEACSETVRLGPNQFMHESSRSGPSPDPAQDQSPHRLFVFREPQVSVQTAVGAKRKRRRNFLNFKSNSVTPVNLDLML</sequence>
<evidence type="ECO:0000256" key="3">
    <source>
        <dbReference type="ARBA" id="ARBA00022475"/>
    </source>
</evidence>
<evidence type="ECO:0000256" key="5">
    <source>
        <dbReference type="ARBA" id="ARBA00022692"/>
    </source>
</evidence>
<name>A0AAV2M0V5_KNICA</name>
<protein>
    <submittedName>
        <fullName evidence="12">Uncharacterized protein</fullName>
    </submittedName>
</protein>
<dbReference type="GO" id="GO:0007224">
    <property type="term" value="P:smoothened signaling pathway"/>
    <property type="evidence" value="ECO:0007669"/>
    <property type="project" value="InterPro"/>
</dbReference>
<gene>
    <name evidence="12" type="ORF">KC01_LOCUS34000</name>
</gene>
<keyword evidence="3" id="KW-1003">Cell membrane</keyword>
<evidence type="ECO:0000256" key="9">
    <source>
        <dbReference type="ARBA" id="ARBA00023273"/>
    </source>
</evidence>
<keyword evidence="6 11" id="KW-1133">Transmembrane helix</keyword>